<dbReference type="EMBL" id="KQ001685">
    <property type="protein sequence ID" value="KJP86842.1"/>
    <property type="molecule type" value="Genomic_DNA"/>
</dbReference>
<keyword evidence="3" id="KW-1185">Reference proteome</keyword>
<evidence type="ECO:0000313" key="3">
    <source>
        <dbReference type="Proteomes" id="UP000054561"/>
    </source>
</evidence>
<organism evidence="2 3">
    <name type="scientific">Plasmodium fragile</name>
    <dbReference type="NCBI Taxonomy" id="5857"/>
    <lineage>
        <taxon>Eukaryota</taxon>
        <taxon>Sar</taxon>
        <taxon>Alveolata</taxon>
        <taxon>Apicomplexa</taxon>
        <taxon>Aconoidasida</taxon>
        <taxon>Haemosporida</taxon>
        <taxon>Plasmodiidae</taxon>
        <taxon>Plasmodium</taxon>
        <taxon>Plasmodium (Plasmodium)</taxon>
    </lineage>
</organism>
<keyword evidence="1" id="KW-0472">Membrane</keyword>
<reference evidence="2 3" key="1">
    <citation type="submission" date="2014-03" db="EMBL/GenBank/DDBJ databases">
        <title>The Genome Sequence of Plasmodium fragile nilgiri.</title>
        <authorList>
            <consortium name="The Broad Institute Genomics Platform"/>
            <consortium name="The Broad Institute Genome Sequencing Center for Infectious Disease"/>
            <person name="Neafsey D."/>
            <person name="Duraisingh M."/>
            <person name="Young S.K."/>
            <person name="Zeng Q."/>
            <person name="Gargeya S."/>
            <person name="Abouelleil A."/>
            <person name="Alvarado L."/>
            <person name="Chapman S.B."/>
            <person name="Gainer-Dewar J."/>
            <person name="Goldberg J."/>
            <person name="Griggs A."/>
            <person name="Gujja S."/>
            <person name="Hansen M."/>
            <person name="Howarth C."/>
            <person name="Imamovic A."/>
            <person name="Larimer J."/>
            <person name="Pearson M."/>
            <person name="Poon T.W."/>
            <person name="Priest M."/>
            <person name="Roberts A."/>
            <person name="Saif S."/>
            <person name="Shea T."/>
            <person name="Sykes S."/>
            <person name="Wortman J."/>
            <person name="Nusbaum C."/>
            <person name="Birren B."/>
        </authorList>
    </citation>
    <scope>NUCLEOTIDE SEQUENCE [LARGE SCALE GENOMIC DNA]</scope>
    <source>
        <strain evidence="3">nilgiri</strain>
    </source>
</reference>
<evidence type="ECO:0000313" key="2">
    <source>
        <dbReference type="EMBL" id="KJP86842.1"/>
    </source>
</evidence>
<accession>A0A0D9QJ60</accession>
<gene>
    <name evidence="2" type="ORF">AK88_03551</name>
</gene>
<dbReference type="AlphaFoldDB" id="A0A0D9QJ60"/>
<evidence type="ECO:0000256" key="1">
    <source>
        <dbReference type="SAM" id="Phobius"/>
    </source>
</evidence>
<keyword evidence="1" id="KW-1133">Transmembrane helix</keyword>
<protein>
    <submittedName>
        <fullName evidence="2">Uncharacterized protein</fullName>
    </submittedName>
</protein>
<dbReference type="GeneID" id="24268865"/>
<dbReference type="Proteomes" id="UP000054561">
    <property type="component" value="Unassembled WGS sequence"/>
</dbReference>
<proteinExistence type="predicted"/>
<feature type="transmembrane region" description="Helical" evidence="1">
    <location>
        <begin position="63"/>
        <end position="84"/>
    </location>
</feature>
<keyword evidence="1" id="KW-0812">Transmembrane</keyword>
<sequence>MATEGERQIVTIDGGALGDVLTNTINAAIRLVPKLIDFLSTSIDSDVSGTDDTNGSIWLNPRVAIPIAAFFIFVFFGTAFIIMAKVNKNYVKKSSYDKSEYMFYFCAKLIIMKQSSYYAKRKVRRAKEVLNEFPSMIIRDNHQKMNE</sequence>
<name>A0A0D9QJ60_PLAFR</name>
<dbReference type="RefSeq" id="XP_012336585.1">
    <property type="nucleotide sequence ID" value="XM_012481162.1"/>
</dbReference>
<dbReference type="VEuPathDB" id="PlasmoDB:AK88_03551"/>